<evidence type="ECO:0000313" key="8">
    <source>
        <dbReference type="EMBL" id="KAK7470354.1"/>
    </source>
</evidence>
<name>A0ABR1K0H0_9AGAR</name>
<dbReference type="Proteomes" id="UP001498398">
    <property type="component" value="Unassembled WGS sequence"/>
</dbReference>
<feature type="compositionally biased region" description="Polar residues" evidence="5">
    <location>
        <begin position="283"/>
        <end position="325"/>
    </location>
</feature>
<feature type="transmembrane region" description="Helical" evidence="6">
    <location>
        <begin position="432"/>
        <end position="454"/>
    </location>
</feature>
<evidence type="ECO:0000256" key="6">
    <source>
        <dbReference type="SAM" id="Phobius"/>
    </source>
</evidence>
<gene>
    <name evidence="8" type="ORF">VKT23_001782</name>
</gene>
<evidence type="ECO:0000256" key="2">
    <source>
        <dbReference type="ARBA" id="ARBA00023015"/>
    </source>
</evidence>
<feature type="compositionally biased region" description="Polar residues" evidence="5">
    <location>
        <begin position="235"/>
        <end position="257"/>
    </location>
</feature>
<keyword evidence="3" id="KW-0804">Transcription</keyword>
<feature type="region of interest" description="Disordered" evidence="5">
    <location>
        <begin position="111"/>
        <end position="264"/>
    </location>
</feature>
<accession>A0ABR1K0H0</accession>
<dbReference type="InterPro" id="IPR037525">
    <property type="entry name" value="Velvet_dom"/>
</dbReference>
<dbReference type="Pfam" id="PF11754">
    <property type="entry name" value="Velvet"/>
    <property type="match status" value="1"/>
</dbReference>
<comment type="subcellular location">
    <subcellularLocation>
        <location evidence="1">Nucleus</location>
    </subcellularLocation>
</comment>
<keyword evidence="6" id="KW-0472">Membrane</keyword>
<dbReference type="InterPro" id="IPR021740">
    <property type="entry name" value="Velvet"/>
</dbReference>
<dbReference type="PANTHER" id="PTHR33572:SF3">
    <property type="entry name" value="VELVET COMPLEX SUBUNIT B"/>
    <property type="match status" value="1"/>
</dbReference>
<keyword evidence="9" id="KW-1185">Reference proteome</keyword>
<proteinExistence type="predicted"/>
<keyword evidence="2" id="KW-0805">Transcription regulation</keyword>
<evidence type="ECO:0000256" key="3">
    <source>
        <dbReference type="ARBA" id="ARBA00023163"/>
    </source>
</evidence>
<feature type="domain" description="Velvet" evidence="7">
    <location>
        <begin position="31"/>
        <end position="482"/>
    </location>
</feature>
<keyword evidence="6" id="KW-1133">Transmembrane helix</keyword>
<evidence type="ECO:0000256" key="1">
    <source>
        <dbReference type="ARBA" id="ARBA00004123"/>
    </source>
</evidence>
<protein>
    <recommendedName>
        <fullName evidence="7">Velvet domain-containing protein</fullName>
    </recommendedName>
</protein>
<dbReference type="EMBL" id="JBANRG010000002">
    <property type="protein sequence ID" value="KAK7470354.1"/>
    <property type="molecule type" value="Genomic_DNA"/>
</dbReference>
<feature type="region of interest" description="Disordered" evidence="5">
    <location>
        <begin position="283"/>
        <end position="326"/>
    </location>
</feature>
<organism evidence="8 9">
    <name type="scientific">Marasmiellus scandens</name>
    <dbReference type="NCBI Taxonomy" id="2682957"/>
    <lineage>
        <taxon>Eukaryota</taxon>
        <taxon>Fungi</taxon>
        <taxon>Dikarya</taxon>
        <taxon>Basidiomycota</taxon>
        <taxon>Agaricomycotina</taxon>
        <taxon>Agaricomycetes</taxon>
        <taxon>Agaricomycetidae</taxon>
        <taxon>Agaricales</taxon>
        <taxon>Marasmiineae</taxon>
        <taxon>Omphalotaceae</taxon>
        <taxon>Marasmiellus</taxon>
    </lineage>
</organism>
<feature type="transmembrane region" description="Helical" evidence="6">
    <location>
        <begin position="541"/>
        <end position="563"/>
    </location>
</feature>
<sequence>MIQVNNSVRRPAPAHPVAETNSPEVWSQWCGRKHYSLEVTQHPIRARMCGFGDKDRRPLAPAAVAKMIVRRDDNSIVDVDDIDCSFFLVTVDLWSADGKSEMNLVLHPSSADRYVPPHITKPRRRGASISAPQQRSGYQTPASRSTPTPSHYRSADNPSNITTPMLPPQPPGFSSSQGYFEPQSASSDTLSYGPSTPFSAAPSESGHPTWGYQPQSTERNAQFPPPALPSIHSFGRNSTTSGINQNAADPWHPSSQGDLPYRAWNGTDSSYTGLEFDNFSSPQVPSQYDNSVYNNSGQSYNTATSQSSYYPSAGNQSQTNSQMSAPTGGVAIHLPRHTYTRTLVGPLSANATKLLDEHRKSGIFFLFQDLSVRTEGTFRLRMRLMNVGAPPAPEAGALSIHTSVSPVLAQTFTEPFTVFSAKRFPGVPGKEMTLLFLFILVESYYCYYTINYYFLDKSADTPLDTTALSIAFGNQGQKLPLVRHQPPRRSILQMLTGPNSATAMALRLANVAGGEIQMRRILKGSESCREELEQPLFSCLFLIPLYVVVLSRSAVAAMFVRLFGQV</sequence>
<evidence type="ECO:0000259" key="7">
    <source>
        <dbReference type="PROSITE" id="PS51821"/>
    </source>
</evidence>
<dbReference type="PROSITE" id="PS51821">
    <property type="entry name" value="VELVET"/>
    <property type="match status" value="1"/>
</dbReference>
<keyword evidence="4" id="KW-0539">Nucleus</keyword>
<dbReference type="PANTHER" id="PTHR33572">
    <property type="entry name" value="SPORE DEVELOPMENT REGULATOR VOSA"/>
    <property type="match status" value="1"/>
</dbReference>
<evidence type="ECO:0000256" key="5">
    <source>
        <dbReference type="SAM" id="MobiDB-lite"/>
    </source>
</evidence>
<evidence type="ECO:0000256" key="4">
    <source>
        <dbReference type="ARBA" id="ARBA00023242"/>
    </source>
</evidence>
<dbReference type="Gene3D" id="2.60.40.3960">
    <property type="entry name" value="Velvet domain"/>
    <property type="match status" value="2"/>
</dbReference>
<comment type="caution">
    <text evidence="8">The sequence shown here is derived from an EMBL/GenBank/DDBJ whole genome shotgun (WGS) entry which is preliminary data.</text>
</comment>
<dbReference type="InterPro" id="IPR038491">
    <property type="entry name" value="Velvet_dom_sf"/>
</dbReference>
<reference evidence="8 9" key="1">
    <citation type="submission" date="2024-01" db="EMBL/GenBank/DDBJ databases">
        <title>A draft genome for the cacao thread blight pathogen Marasmiellus scandens.</title>
        <authorList>
            <person name="Baruah I.K."/>
            <person name="Leung J."/>
            <person name="Bukari Y."/>
            <person name="Amoako-Attah I."/>
            <person name="Meinhardt L.W."/>
            <person name="Bailey B.A."/>
            <person name="Cohen S.P."/>
        </authorList>
    </citation>
    <scope>NUCLEOTIDE SEQUENCE [LARGE SCALE GENOMIC DNA]</scope>
    <source>
        <strain evidence="8 9">GH-19</strain>
    </source>
</reference>
<feature type="compositionally biased region" description="Polar residues" evidence="5">
    <location>
        <begin position="130"/>
        <end position="163"/>
    </location>
</feature>
<evidence type="ECO:0000313" key="9">
    <source>
        <dbReference type="Proteomes" id="UP001498398"/>
    </source>
</evidence>
<keyword evidence="6" id="KW-0812">Transmembrane</keyword>
<feature type="compositionally biased region" description="Polar residues" evidence="5">
    <location>
        <begin position="183"/>
        <end position="198"/>
    </location>
</feature>